<dbReference type="Proteomes" id="UP000188836">
    <property type="component" value="Unassembled WGS sequence"/>
</dbReference>
<accession>A0A1V2T9S2</accession>
<proteinExistence type="predicted"/>
<reference evidence="1 2" key="1">
    <citation type="journal article" date="2016" name="Antonie Van Leeuwenhoek">
        <title>Nocardia donostiensis sp. nov., isolated from human respiratory specimens.</title>
        <authorList>
            <person name="Ercibengoa M."/>
            <person name="Bell M."/>
            <person name="Marimon J.M."/>
            <person name="Humrighouse B."/>
            <person name="Klenk H.P."/>
            <person name="Potter G."/>
            <person name="Perez-Trallero E."/>
        </authorList>
    </citation>
    <scope>NUCLEOTIDE SEQUENCE [LARGE SCALE GENOMIC DNA]</scope>
    <source>
        <strain evidence="1 2">X1655</strain>
    </source>
</reference>
<sequence length="122" mass="13396">MGSRSDRSGSNRAGDGVRLADQTAPSYRFLSSHQPGDVWEALGIHRLMLELAQIAMALRDLRVRNAILAVTETEYADAAEQVCAWLSRVLASSDRVQAASLLCLYARRRPTGGNRLGLRADR</sequence>
<keyword evidence="2" id="KW-1185">Reference proteome</keyword>
<protein>
    <submittedName>
        <fullName evidence="1">Uncharacterized protein</fullName>
    </submittedName>
</protein>
<dbReference type="AlphaFoldDB" id="A0A1V2T9S2"/>
<organism evidence="1 2">
    <name type="scientific">Nocardia donostiensis</name>
    <dbReference type="NCBI Taxonomy" id="1538463"/>
    <lineage>
        <taxon>Bacteria</taxon>
        <taxon>Bacillati</taxon>
        <taxon>Actinomycetota</taxon>
        <taxon>Actinomycetes</taxon>
        <taxon>Mycobacteriales</taxon>
        <taxon>Nocardiaceae</taxon>
        <taxon>Nocardia</taxon>
    </lineage>
</organism>
<dbReference type="Pfam" id="PF13830">
    <property type="entry name" value="DUF4192"/>
    <property type="match status" value="1"/>
</dbReference>
<dbReference type="EMBL" id="MUMY01000028">
    <property type="protein sequence ID" value="ONM46263.1"/>
    <property type="molecule type" value="Genomic_DNA"/>
</dbReference>
<name>A0A1V2T9S2_9NOCA</name>
<evidence type="ECO:0000313" key="1">
    <source>
        <dbReference type="EMBL" id="ONM46263.1"/>
    </source>
</evidence>
<dbReference type="InterPro" id="IPR025447">
    <property type="entry name" value="DUF4192"/>
</dbReference>
<gene>
    <name evidence="1" type="ORF">B0T46_24120</name>
</gene>
<comment type="caution">
    <text evidence="1">The sequence shown here is derived from an EMBL/GenBank/DDBJ whole genome shotgun (WGS) entry which is preliminary data.</text>
</comment>
<evidence type="ECO:0000313" key="2">
    <source>
        <dbReference type="Proteomes" id="UP000188836"/>
    </source>
</evidence>